<protein>
    <submittedName>
        <fullName evidence="2 3">Uncharacterized protein</fullName>
    </submittedName>
</protein>
<evidence type="ECO:0000313" key="2">
    <source>
        <dbReference type="EMBL" id="EKX45612.1"/>
    </source>
</evidence>
<accession>L1JBB1</accession>
<dbReference type="AlphaFoldDB" id="L1JBB1"/>
<dbReference type="KEGG" id="gtt:GUITHDRAFT_108487"/>
<evidence type="ECO:0000256" key="1">
    <source>
        <dbReference type="SAM" id="MobiDB-lite"/>
    </source>
</evidence>
<keyword evidence="4" id="KW-1185">Reference proteome</keyword>
<reference evidence="3" key="3">
    <citation type="submission" date="2016-03" db="UniProtKB">
        <authorList>
            <consortium name="EnsemblProtists"/>
        </authorList>
    </citation>
    <scope>IDENTIFICATION</scope>
</reference>
<dbReference type="EMBL" id="JH992998">
    <property type="protein sequence ID" value="EKX45612.1"/>
    <property type="molecule type" value="Genomic_DNA"/>
</dbReference>
<dbReference type="Proteomes" id="UP000011087">
    <property type="component" value="Unassembled WGS sequence"/>
</dbReference>
<dbReference type="GeneID" id="17302308"/>
<gene>
    <name evidence="2" type="ORF">GUITHDRAFT_108487</name>
</gene>
<name>L1JBB1_GUITC</name>
<reference evidence="2 4" key="1">
    <citation type="journal article" date="2012" name="Nature">
        <title>Algal genomes reveal evolutionary mosaicism and the fate of nucleomorphs.</title>
        <authorList>
            <consortium name="DOE Joint Genome Institute"/>
            <person name="Curtis B.A."/>
            <person name="Tanifuji G."/>
            <person name="Burki F."/>
            <person name="Gruber A."/>
            <person name="Irimia M."/>
            <person name="Maruyama S."/>
            <person name="Arias M.C."/>
            <person name="Ball S.G."/>
            <person name="Gile G.H."/>
            <person name="Hirakawa Y."/>
            <person name="Hopkins J.F."/>
            <person name="Kuo A."/>
            <person name="Rensing S.A."/>
            <person name="Schmutz J."/>
            <person name="Symeonidi A."/>
            <person name="Elias M."/>
            <person name="Eveleigh R.J."/>
            <person name="Herman E.K."/>
            <person name="Klute M.J."/>
            <person name="Nakayama T."/>
            <person name="Obornik M."/>
            <person name="Reyes-Prieto A."/>
            <person name="Armbrust E.V."/>
            <person name="Aves S.J."/>
            <person name="Beiko R.G."/>
            <person name="Coutinho P."/>
            <person name="Dacks J.B."/>
            <person name="Durnford D.G."/>
            <person name="Fast N.M."/>
            <person name="Green B.R."/>
            <person name="Grisdale C.J."/>
            <person name="Hempel F."/>
            <person name="Henrissat B."/>
            <person name="Hoppner M.P."/>
            <person name="Ishida K."/>
            <person name="Kim E."/>
            <person name="Koreny L."/>
            <person name="Kroth P.G."/>
            <person name="Liu Y."/>
            <person name="Malik S.B."/>
            <person name="Maier U.G."/>
            <person name="McRose D."/>
            <person name="Mock T."/>
            <person name="Neilson J.A."/>
            <person name="Onodera N.T."/>
            <person name="Poole A.M."/>
            <person name="Pritham E.J."/>
            <person name="Richards T.A."/>
            <person name="Rocap G."/>
            <person name="Roy S.W."/>
            <person name="Sarai C."/>
            <person name="Schaack S."/>
            <person name="Shirato S."/>
            <person name="Slamovits C.H."/>
            <person name="Spencer D.F."/>
            <person name="Suzuki S."/>
            <person name="Worden A.Z."/>
            <person name="Zauner S."/>
            <person name="Barry K."/>
            <person name="Bell C."/>
            <person name="Bharti A.K."/>
            <person name="Crow J.A."/>
            <person name="Grimwood J."/>
            <person name="Kramer R."/>
            <person name="Lindquist E."/>
            <person name="Lucas S."/>
            <person name="Salamov A."/>
            <person name="McFadden G.I."/>
            <person name="Lane C.E."/>
            <person name="Keeling P.J."/>
            <person name="Gray M.W."/>
            <person name="Grigoriev I.V."/>
            <person name="Archibald J.M."/>
        </authorList>
    </citation>
    <scope>NUCLEOTIDE SEQUENCE</scope>
    <source>
        <strain evidence="2 4">CCMP2712</strain>
    </source>
</reference>
<organism evidence="2">
    <name type="scientific">Guillardia theta (strain CCMP2712)</name>
    <name type="common">Cryptophyte</name>
    <dbReference type="NCBI Taxonomy" id="905079"/>
    <lineage>
        <taxon>Eukaryota</taxon>
        <taxon>Cryptophyceae</taxon>
        <taxon>Pyrenomonadales</taxon>
        <taxon>Geminigeraceae</taxon>
        <taxon>Guillardia</taxon>
    </lineage>
</organism>
<evidence type="ECO:0000313" key="4">
    <source>
        <dbReference type="Proteomes" id="UP000011087"/>
    </source>
</evidence>
<evidence type="ECO:0000313" key="3">
    <source>
        <dbReference type="EnsemblProtists" id="EKX45612"/>
    </source>
</evidence>
<dbReference type="PaxDb" id="55529-EKX45612"/>
<feature type="region of interest" description="Disordered" evidence="1">
    <location>
        <begin position="119"/>
        <end position="139"/>
    </location>
</feature>
<proteinExistence type="predicted"/>
<dbReference type="HOGENOM" id="CLU_1848898_0_0_1"/>
<sequence>MKLIFEQQLAECRSQGRRNQKQGFLMRLHISMVEGWVEPLEIVDPKDKASFFGWKGFTVIPRHSENFKKRILQLFLDEKAGGNAKVPKQTVHNMFRNTKLIPKRGGWDLAFKGETSFKFKKRTNPSRENESNTDDQDDK</sequence>
<dbReference type="RefSeq" id="XP_005832592.1">
    <property type="nucleotide sequence ID" value="XM_005832535.1"/>
</dbReference>
<reference evidence="4" key="2">
    <citation type="submission" date="2012-11" db="EMBL/GenBank/DDBJ databases">
        <authorList>
            <person name="Kuo A."/>
            <person name="Curtis B.A."/>
            <person name="Tanifuji G."/>
            <person name="Burki F."/>
            <person name="Gruber A."/>
            <person name="Irimia M."/>
            <person name="Maruyama S."/>
            <person name="Arias M.C."/>
            <person name="Ball S.G."/>
            <person name="Gile G.H."/>
            <person name="Hirakawa Y."/>
            <person name="Hopkins J.F."/>
            <person name="Rensing S.A."/>
            <person name="Schmutz J."/>
            <person name="Symeonidi A."/>
            <person name="Elias M."/>
            <person name="Eveleigh R.J."/>
            <person name="Herman E.K."/>
            <person name="Klute M.J."/>
            <person name="Nakayama T."/>
            <person name="Obornik M."/>
            <person name="Reyes-Prieto A."/>
            <person name="Armbrust E.V."/>
            <person name="Aves S.J."/>
            <person name="Beiko R.G."/>
            <person name="Coutinho P."/>
            <person name="Dacks J.B."/>
            <person name="Durnford D.G."/>
            <person name="Fast N.M."/>
            <person name="Green B.R."/>
            <person name="Grisdale C."/>
            <person name="Hempe F."/>
            <person name="Henrissat B."/>
            <person name="Hoppner M.P."/>
            <person name="Ishida K.-I."/>
            <person name="Kim E."/>
            <person name="Koreny L."/>
            <person name="Kroth P.G."/>
            <person name="Liu Y."/>
            <person name="Malik S.-B."/>
            <person name="Maier U.G."/>
            <person name="McRose D."/>
            <person name="Mock T."/>
            <person name="Neilson J.A."/>
            <person name="Onodera N.T."/>
            <person name="Poole A.M."/>
            <person name="Pritham E.J."/>
            <person name="Richards T.A."/>
            <person name="Rocap G."/>
            <person name="Roy S.W."/>
            <person name="Sarai C."/>
            <person name="Schaack S."/>
            <person name="Shirato S."/>
            <person name="Slamovits C.H."/>
            <person name="Spencer D.F."/>
            <person name="Suzuki S."/>
            <person name="Worden A.Z."/>
            <person name="Zauner S."/>
            <person name="Barry K."/>
            <person name="Bell C."/>
            <person name="Bharti A.K."/>
            <person name="Crow J.A."/>
            <person name="Grimwood J."/>
            <person name="Kramer R."/>
            <person name="Lindquist E."/>
            <person name="Lucas S."/>
            <person name="Salamov A."/>
            <person name="McFadden G.I."/>
            <person name="Lane C.E."/>
            <person name="Keeling P.J."/>
            <person name="Gray M.W."/>
            <person name="Grigoriev I.V."/>
            <person name="Archibald J.M."/>
        </authorList>
    </citation>
    <scope>NUCLEOTIDE SEQUENCE</scope>
    <source>
        <strain evidence="4">CCMP2712</strain>
    </source>
</reference>
<dbReference type="EnsemblProtists" id="EKX45612">
    <property type="protein sequence ID" value="EKX45612"/>
    <property type="gene ID" value="GUITHDRAFT_108487"/>
</dbReference>